<dbReference type="EMBL" id="VLNY01000022">
    <property type="protein sequence ID" value="KAA0017403.1"/>
    <property type="molecule type" value="Genomic_DNA"/>
</dbReference>
<gene>
    <name evidence="1" type="ORF">FOY51_25240</name>
</gene>
<dbReference type="RefSeq" id="WP_149433033.1">
    <property type="nucleotide sequence ID" value="NZ_VLNY01000022.1"/>
</dbReference>
<name>A0A5A7S4Y4_9NOCA</name>
<evidence type="ECO:0000313" key="2">
    <source>
        <dbReference type="Proteomes" id="UP000322244"/>
    </source>
</evidence>
<organism evidence="1 2">
    <name type="scientific">Antrihabitans cavernicola</name>
    <dbReference type="NCBI Taxonomy" id="2495913"/>
    <lineage>
        <taxon>Bacteria</taxon>
        <taxon>Bacillati</taxon>
        <taxon>Actinomycetota</taxon>
        <taxon>Actinomycetes</taxon>
        <taxon>Mycobacteriales</taxon>
        <taxon>Nocardiaceae</taxon>
        <taxon>Antrihabitans</taxon>
    </lineage>
</organism>
<evidence type="ECO:0000313" key="1">
    <source>
        <dbReference type="EMBL" id="KAA0017403.1"/>
    </source>
</evidence>
<dbReference type="Proteomes" id="UP000322244">
    <property type="component" value="Unassembled WGS sequence"/>
</dbReference>
<keyword evidence="2" id="KW-1185">Reference proteome</keyword>
<proteinExistence type="predicted"/>
<dbReference type="OrthoDB" id="9806164at2"/>
<accession>A0A5A7S4Y4</accession>
<protein>
    <submittedName>
        <fullName evidence="1">Uncharacterized protein</fullName>
    </submittedName>
</protein>
<reference evidence="1 2" key="1">
    <citation type="submission" date="2019-07" db="EMBL/GenBank/DDBJ databases">
        <title>Rhodococcus cavernicolus sp. nov., isolated from a cave.</title>
        <authorList>
            <person name="Lee S.D."/>
        </authorList>
    </citation>
    <scope>NUCLEOTIDE SEQUENCE [LARGE SCALE GENOMIC DNA]</scope>
    <source>
        <strain evidence="1 2">C1-24</strain>
    </source>
</reference>
<dbReference type="AlphaFoldDB" id="A0A5A7S4Y4"/>
<sequence length="108" mass="12292">MQRDLSRTEIAWWITDISSPAIVQSMRRHAGHNLRNSPMKFGPANGVAFLERDGWRAIDIESQFAVGARLKRLPLVLRPFAYLPQPNPRKLGRAQWSAVVRLQHVPIG</sequence>
<comment type="caution">
    <text evidence="1">The sequence shown here is derived from an EMBL/GenBank/DDBJ whole genome shotgun (WGS) entry which is preliminary data.</text>
</comment>